<dbReference type="InterPro" id="IPR036396">
    <property type="entry name" value="Cyt_P450_sf"/>
</dbReference>
<dbReference type="Gene3D" id="1.10.630.10">
    <property type="entry name" value="Cytochrome P450"/>
    <property type="match status" value="1"/>
</dbReference>
<dbReference type="Pfam" id="PF00067">
    <property type="entry name" value="p450"/>
    <property type="match status" value="1"/>
</dbReference>
<organism evidence="2 3">
    <name type="scientific">Saccharothrix xinjiangensis</name>
    <dbReference type="NCBI Taxonomy" id="204798"/>
    <lineage>
        <taxon>Bacteria</taxon>
        <taxon>Bacillati</taxon>
        <taxon>Actinomycetota</taxon>
        <taxon>Actinomycetes</taxon>
        <taxon>Pseudonocardiales</taxon>
        <taxon>Pseudonocardiaceae</taxon>
        <taxon>Saccharothrix</taxon>
    </lineage>
</organism>
<dbReference type="PANTHER" id="PTHR46696:SF1">
    <property type="entry name" value="CYTOCHROME P450 YJIB-RELATED"/>
    <property type="match status" value="1"/>
</dbReference>
<accession>A0ABV9XZV5</accession>
<dbReference type="RefSeq" id="WP_344040879.1">
    <property type="nucleotide sequence ID" value="NZ_BAAAKE010000025.1"/>
</dbReference>
<evidence type="ECO:0000313" key="3">
    <source>
        <dbReference type="Proteomes" id="UP001595833"/>
    </source>
</evidence>
<dbReference type="InterPro" id="IPR001128">
    <property type="entry name" value="Cyt_P450"/>
</dbReference>
<name>A0ABV9XZV5_9PSEU</name>
<dbReference type="SUPFAM" id="SSF48264">
    <property type="entry name" value="Cytochrome P450"/>
    <property type="match status" value="1"/>
</dbReference>
<dbReference type="EMBL" id="JBHSJB010000017">
    <property type="protein sequence ID" value="MFC5055816.1"/>
    <property type="molecule type" value="Genomic_DNA"/>
</dbReference>
<proteinExistence type="inferred from homology"/>
<dbReference type="PRINTS" id="PR00359">
    <property type="entry name" value="BP450"/>
</dbReference>
<evidence type="ECO:0000313" key="2">
    <source>
        <dbReference type="EMBL" id="MFC5055816.1"/>
    </source>
</evidence>
<dbReference type="Proteomes" id="UP001595833">
    <property type="component" value="Unassembled WGS sequence"/>
</dbReference>
<gene>
    <name evidence="2" type="ORF">ACFPFM_18905</name>
</gene>
<dbReference type="CDD" id="cd11029">
    <property type="entry name" value="CYP107-like"/>
    <property type="match status" value="1"/>
</dbReference>
<reference evidence="3" key="1">
    <citation type="journal article" date="2019" name="Int. J. Syst. Evol. Microbiol.">
        <title>The Global Catalogue of Microorganisms (GCM) 10K type strain sequencing project: providing services to taxonomists for standard genome sequencing and annotation.</title>
        <authorList>
            <consortium name="The Broad Institute Genomics Platform"/>
            <consortium name="The Broad Institute Genome Sequencing Center for Infectious Disease"/>
            <person name="Wu L."/>
            <person name="Ma J."/>
        </authorList>
    </citation>
    <scope>NUCLEOTIDE SEQUENCE [LARGE SCALE GENOMIC DNA]</scope>
    <source>
        <strain evidence="3">KCTC 12848</strain>
    </source>
</reference>
<keyword evidence="3" id="KW-1185">Reference proteome</keyword>
<dbReference type="PANTHER" id="PTHR46696">
    <property type="entry name" value="P450, PUTATIVE (EUROFUNG)-RELATED"/>
    <property type="match status" value="1"/>
</dbReference>
<sequence length="410" mass="44886">MTVSETSPERAPEAYGPAFHLDPYPTFAWLRDHAPVHRVTTYRGLTAWLVTRYADVRALLADHRLAKDGHRIGELMAVHSAVSGNATGFPAGLTANMVNSDPPDHTRLRNLVGREFTVRRVEALRRRVEGIVDDLLDRMAAHTSVDLVPALSLQLPIAVIGELLGVPPDDREDLFRWADTLYAGKVPPAELGAAYQALVGYLGRLCEAKRHEPTDDLLTDLVRVSDDEDRLAPDELVSMALLLLMAGHETTSKQITNGVLTLLLHPGQLAALRARPELLPGAVEELMRYEGSGLSASIRFTTEPVEVGGVVIPADEFVLLSLASANRDPDRFPDPDRFDITRSTSGTMAMGHGIHHCVGAALGRLELEVAFGRLFDRFPDLALAVDPGDVDWLVHSFFRGPVSLPVRLRP</sequence>
<protein>
    <submittedName>
        <fullName evidence="2">Cytochrome P450</fullName>
    </submittedName>
</protein>
<dbReference type="InterPro" id="IPR002397">
    <property type="entry name" value="Cyt_P450_B"/>
</dbReference>
<evidence type="ECO:0000256" key="1">
    <source>
        <dbReference type="ARBA" id="ARBA00010617"/>
    </source>
</evidence>
<comment type="similarity">
    <text evidence="1">Belongs to the cytochrome P450 family.</text>
</comment>
<comment type="caution">
    <text evidence="2">The sequence shown here is derived from an EMBL/GenBank/DDBJ whole genome shotgun (WGS) entry which is preliminary data.</text>
</comment>